<dbReference type="PANTHER" id="PTHR45661">
    <property type="entry name" value="SURFACE ANTIGEN"/>
    <property type="match status" value="1"/>
</dbReference>
<dbReference type="Gene3D" id="3.80.10.10">
    <property type="entry name" value="Ribonuclease Inhibitor"/>
    <property type="match status" value="1"/>
</dbReference>
<dbReference type="InterPro" id="IPR032675">
    <property type="entry name" value="LRR_dom_sf"/>
</dbReference>
<dbReference type="EMBL" id="BLQM01000191">
    <property type="protein sequence ID" value="GMH74043.1"/>
    <property type="molecule type" value="Genomic_DNA"/>
</dbReference>
<sequence>MSNSVASESLDYKESREMSRKRGAEDEGNEDWEEIIEIPPAESLLISTVVSTVPATTDQFIRRRFVELVPGDTLVRLRLMTKVWKAAADAFIDEGVKSGMMIVHGGKDEDWFLSNTVKGTRRKLVTRVIFLLNVAKVGHYAIAFTVNLVVVDIPEGVVSIGDFAFGNCTSLTTVSFPTTLKLVDESAFYKYSSLGNVDLLHTNLKESGRWAFADCSELKKMTIPDSLQTLGHHVFHRRSKLVPSNINVDCDSDDGNEDENDYHIDTTPQVVFHLRYVQHQIQLAKKNAEVAALKATVAERDDEVTTLQTENGTLKTDNVTLKATVAECDDEVTALETENATLKTQIDKQH</sequence>
<feature type="region of interest" description="Disordered" evidence="1">
    <location>
        <begin position="1"/>
        <end position="30"/>
    </location>
</feature>
<evidence type="ECO:0000313" key="2">
    <source>
        <dbReference type="EMBL" id="GMH74043.1"/>
    </source>
</evidence>
<name>A0A9W7ECU0_9STRA</name>
<organism evidence="2 3">
    <name type="scientific">Triparma laevis f. inornata</name>
    <dbReference type="NCBI Taxonomy" id="1714386"/>
    <lineage>
        <taxon>Eukaryota</taxon>
        <taxon>Sar</taxon>
        <taxon>Stramenopiles</taxon>
        <taxon>Ochrophyta</taxon>
        <taxon>Bolidophyceae</taxon>
        <taxon>Parmales</taxon>
        <taxon>Triparmaceae</taxon>
        <taxon>Triparma</taxon>
    </lineage>
</organism>
<dbReference type="Gene3D" id="1.20.5.340">
    <property type="match status" value="1"/>
</dbReference>
<protein>
    <submittedName>
        <fullName evidence="2">Uncharacterized protein</fullName>
    </submittedName>
</protein>
<dbReference type="SUPFAM" id="SSF52058">
    <property type="entry name" value="L domain-like"/>
    <property type="match status" value="1"/>
</dbReference>
<dbReference type="InterPro" id="IPR026906">
    <property type="entry name" value="LRR_5"/>
</dbReference>
<dbReference type="Proteomes" id="UP001162640">
    <property type="component" value="Unassembled WGS sequence"/>
</dbReference>
<dbReference type="Pfam" id="PF13306">
    <property type="entry name" value="LRR_5"/>
    <property type="match status" value="1"/>
</dbReference>
<gene>
    <name evidence="2" type="ORF">TL16_g06354</name>
</gene>
<comment type="caution">
    <text evidence="2">The sequence shown here is derived from an EMBL/GenBank/DDBJ whole genome shotgun (WGS) entry which is preliminary data.</text>
</comment>
<evidence type="ECO:0000256" key="1">
    <source>
        <dbReference type="SAM" id="MobiDB-lite"/>
    </source>
</evidence>
<reference evidence="3" key="1">
    <citation type="journal article" date="2023" name="Commun. Biol.">
        <title>Genome analysis of Parmales, the sister group of diatoms, reveals the evolutionary specialization of diatoms from phago-mixotrophs to photoautotrophs.</title>
        <authorList>
            <person name="Ban H."/>
            <person name="Sato S."/>
            <person name="Yoshikawa S."/>
            <person name="Yamada K."/>
            <person name="Nakamura Y."/>
            <person name="Ichinomiya M."/>
            <person name="Sato N."/>
            <person name="Blanc-Mathieu R."/>
            <person name="Endo H."/>
            <person name="Kuwata A."/>
            <person name="Ogata H."/>
        </authorList>
    </citation>
    <scope>NUCLEOTIDE SEQUENCE [LARGE SCALE GENOMIC DNA]</scope>
</reference>
<dbReference type="AlphaFoldDB" id="A0A9W7ECU0"/>
<dbReference type="PANTHER" id="PTHR45661:SF3">
    <property type="entry name" value="IG-LIKE DOMAIN-CONTAINING PROTEIN"/>
    <property type="match status" value="1"/>
</dbReference>
<accession>A0A9W7ECU0</accession>
<feature type="compositionally biased region" description="Basic and acidic residues" evidence="1">
    <location>
        <begin position="10"/>
        <end position="25"/>
    </location>
</feature>
<dbReference type="InterPro" id="IPR053139">
    <property type="entry name" value="Surface_bspA-like"/>
</dbReference>
<proteinExistence type="predicted"/>
<evidence type="ECO:0000313" key="3">
    <source>
        <dbReference type="Proteomes" id="UP001162640"/>
    </source>
</evidence>